<keyword evidence="7" id="KW-1185">Reference proteome</keyword>
<dbReference type="PANTHER" id="PTHR42887">
    <property type="entry name" value="OS12G0638800 PROTEIN"/>
    <property type="match status" value="1"/>
</dbReference>
<dbReference type="Gene3D" id="3.50.50.60">
    <property type="entry name" value="FAD/NAD(P)-binding domain"/>
    <property type="match status" value="1"/>
</dbReference>
<dbReference type="InterPro" id="IPR036188">
    <property type="entry name" value="FAD/NAD-bd_sf"/>
</dbReference>
<dbReference type="PANTHER" id="PTHR42887:SF2">
    <property type="entry name" value="OS12G0638800 PROTEIN"/>
    <property type="match status" value="1"/>
</dbReference>
<dbReference type="SUPFAM" id="SSF160996">
    <property type="entry name" value="HI0933 insert domain-like"/>
    <property type="match status" value="1"/>
</dbReference>
<dbReference type="Gene3D" id="1.10.8.260">
    <property type="entry name" value="HI0933 insert domain-like"/>
    <property type="match status" value="1"/>
</dbReference>
<dbReference type="PRINTS" id="PR00368">
    <property type="entry name" value="FADPNR"/>
</dbReference>
<keyword evidence="2" id="KW-0285">Flavoprotein</keyword>
<dbReference type="NCBIfam" id="TIGR00275">
    <property type="entry name" value="aminoacetone oxidase family FAD-binding enzyme"/>
    <property type="match status" value="1"/>
</dbReference>
<name>A0A0B7GTV0_TREPH</name>
<sequence length="424" mass="47369">MEDVNLNQRTRKNSLSRYIISMSKNKMKTIIVIGGGPAGMMAAYQASFNHNVILLESNAHCGRKLLLTGNGRCNVTNRREIENFLQHCSRSCRFLYSAFSQFDNYDLIKFFEDNNCPLIEEEDERMYPKTQKAQTVLDIFISLLKNRNVVIKYQTKAIDLIVDEKKIIGVKTDEQIINCDGLILATGGKSYPQTGSTGAGYQMLKKLGHSITDLYACEVPLVCQDAIIQTKELQGLSLQNVETSLIIDNKIRKSSRLNLLITHFGFSGPAALILSEAVSQHEVSKVTKTDCNLAVTHYKLDLDKSQSIAACLKQIQPKRWRDYLAAQIDFSLNLKLHQLSKEQKAVFNSLIFDHRFKLQGTLPIEKAFVTGGGLNTGELNPKTMKSKLIENLAVCGELLDCHGELGGYNLTIAMVTGYVAGKNF</sequence>
<dbReference type="Pfam" id="PF03486">
    <property type="entry name" value="HI0933_like"/>
    <property type="match status" value="1"/>
</dbReference>
<dbReference type="SUPFAM" id="SSF51905">
    <property type="entry name" value="FAD/NAD(P)-binding domain"/>
    <property type="match status" value="1"/>
</dbReference>
<dbReference type="Pfam" id="PF22780">
    <property type="entry name" value="HI0933_like_1st"/>
    <property type="match status" value="1"/>
</dbReference>
<dbReference type="InterPro" id="IPR055178">
    <property type="entry name" value="RsdA/BaiN/AoA(So)-like_dom"/>
</dbReference>
<dbReference type="Gene3D" id="2.40.30.10">
    <property type="entry name" value="Translation factors"/>
    <property type="match status" value="1"/>
</dbReference>
<evidence type="ECO:0000313" key="7">
    <source>
        <dbReference type="Proteomes" id="UP000042527"/>
    </source>
</evidence>
<feature type="domain" description="RsdA/BaiN/AoA(So)-like Rossmann fold-like" evidence="4">
    <location>
        <begin position="29"/>
        <end position="422"/>
    </location>
</feature>
<evidence type="ECO:0000259" key="5">
    <source>
        <dbReference type="Pfam" id="PF22780"/>
    </source>
</evidence>
<gene>
    <name evidence="6" type="ORF">TPHV1_120081</name>
</gene>
<accession>A0A0B7GTV0</accession>
<keyword evidence="3" id="KW-0274">FAD</keyword>
<dbReference type="InterPro" id="IPR057661">
    <property type="entry name" value="RsdA/BaiN/AoA(So)_Rossmann"/>
</dbReference>
<evidence type="ECO:0000259" key="4">
    <source>
        <dbReference type="Pfam" id="PF03486"/>
    </source>
</evidence>
<dbReference type="AlphaFoldDB" id="A0A0B7GTV0"/>
<dbReference type="OrthoDB" id="9773233at2"/>
<dbReference type="InterPro" id="IPR023166">
    <property type="entry name" value="BaiN-like_dom_sf"/>
</dbReference>
<evidence type="ECO:0000256" key="1">
    <source>
        <dbReference type="ARBA" id="ARBA00001974"/>
    </source>
</evidence>
<dbReference type="Proteomes" id="UP000042527">
    <property type="component" value="Unassembled WGS sequence"/>
</dbReference>
<comment type="cofactor">
    <cofactor evidence="1">
        <name>FAD</name>
        <dbReference type="ChEBI" id="CHEBI:57692"/>
    </cofactor>
</comment>
<evidence type="ECO:0000313" key="6">
    <source>
        <dbReference type="EMBL" id="CEM60952.1"/>
    </source>
</evidence>
<feature type="domain" description="RsdA/BaiN/AoA(So)-like insert" evidence="5">
    <location>
        <begin position="216"/>
        <end position="369"/>
    </location>
</feature>
<organism evidence="6 7">
    <name type="scientific">Treponema phagedenis</name>
    <dbReference type="NCBI Taxonomy" id="162"/>
    <lineage>
        <taxon>Bacteria</taxon>
        <taxon>Pseudomonadati</taxon>
        <taxon>Spirochaetota</taxon>
        <taxon>Spirochaetia</taxon>
        <taxon>Spirochaetales</taxon>
        <taxon>Treponemataceae</taxon>
        <taxon>Treponema</taxon>
    </lineage>
</organism>
<proteinExistence type="predicted"/>
<dbReference type="InterPro" id="IPR004792">
    <property type="entry name" value="BaiN-like"/>
</dbReference>
<dbReference type="EMBL" id="CDNC01000004">
    <property type="protein sequence ID" value="CEM60952.1"/>
    <property type="molecule type" value="Genomic_DNA"/>
</dbReference>
<protein>
    <submittedName>
        <fullName evidence="6">Flavoprotein family protein</fullName>
    </submittedName>
</protein>
<reference evidence="7" key="1">
    <citation type="submission" date="2015-01" db="EMBL/GenBank/DDBJ databases">
        <authorList>
            <person name="Manzoor Shahid"/>
            <person name="Zubair Saima"/>
        </authorList>
    </citation>
    <scope>NUCLEOTIDE SEQUENCE [LARGE SCALE GENOMIC DNA]</scope>
    <source>
        <strain evidence="7">V1</strain>
    </source>
</reference>
<evidence type="ECO:0000256" key="3">
    <source>
        <dbReference type="ARBA" id="ARBA00022827"/>
    </source>
</evidence>
<evidence type="ECO:0000256" key="2">
    <source>
        <dbReference type="ARBA" id="ARBA00022630"/>
    </source>
</evidence>